<name>A0A7J6DIZ8_CANSA</name>
<accession>A0A7J6DIZ8</accession>
<dbReference type="InterPro" id="IPR033966">
    <property type="entry name" value="RuBisCO"/>
</dbReference>
<dbReference type="Gene3D" id="3.20.20.110">
    <property type="entry name" value="Ribulose bisphosphate carboxylase, large subunit, C-terminal domain"/>
    <property type="match status" value="1"/>
</dbReference>
<dbReference type="EMBL" id="JAATIQ010001157">
    <property type="protein sequence ID" value="KAF4346107.1"/>
    <property type="molecule type" value="Genomic_DNA"/>
</dbReference>
<protein>
    <submittedName>
        <fullName evidence="1">Uncharacterized protein</fullName>
    </submittedName>
</protein>
<reference evidence="1 2" key="1">
    <citation type="journal article" date="2020" name="bioRxiv">
        <title>Sequence and annotation of 42 cannabis genomes reveals extensive copy number variation in cannabinoid synthesis and pathogen resistance genes.</title>
        <authorList>
            <person name="Mckernan K.J."/>
            <person name="Helbert Y."/>
            <person name="Kane L.T."/>
            <person name="Ebling H."/>
            <person name="Zhang L."/>
            <person name="Liu B."/>
            <person name="Eaton Z."/>
            <person name="Mclaughlin S."/>
            <person name="Kingan S."/>
            <person name="Baybayan P."/>
            <person name="Concepcion G."/>
            <person name="Jordan M."/>
            <person name="Riva A."/>
            <person name="Barbazuk W."/>
            <person name="Harkins T."/>
        </authorList>
    </citation>
    <scope>NUCLEOTIDE SEQUENCE [LARGE SCALE GENOMIC DNA]</scope>
    <source>
        <strain evidence="2">cv. Jamaican Lion 4</strain>
        <tissue evidence="1">Leaf</tissue>
    </source>
</reference>
<dbReference type="SUPFAM" id="SSF51649">
    <property type="entry name" value="RuBisCo, C-terminal domain"/>
    <property type="match status" value="1"/>
</dbReference>
<dbReference type="Proteomes" id="UP000583929">
    <property type="component" value="Unassembled WGS sequence"/>
</dbReference>
<sequence length="211" mass="24185">MEIWKLENSESLYEAIMPRNPCSTLTPRYHYPPLQSLKLWYCGSSFRSLHMDLFPNLKTLKIESNDYFEAISVSDGKSLEELTFLSIHNCDSFVFFPNGGLIAPKVSDLEFTNCPKLKWLPEKMSSLSTLKSLRIRYCPLIECRLDKRSFESFYLLVYLSLDGNAPGAVANRVALEACVQARNEGRDLAREGNEIIREACKWSPELSVLER</sequence>
<dbReference type="InterPro" id="IPR032675">
    <property type="entry name" value="LRR_dom_sf"/>
</dbReference>
<evidence type="ECO:0000313" key="1">
    <source>
        <dbReference type="EMBL" id="KAF4346107.1"/>
    </source>
</evidence>
<organism evidence="1 2">
    <name type="scientific">Cannabis sativa</name>
    <name type="common">Hemp</name>
    <name type="synonym">Marijuana</name>
    <dbReference type="NCBI Taxonomy" id="3483"/>
    <lineage>
        <taxon>Eukaryota</taxon>
        <taxon>Viridiplantae</taxon>
        <taxon>Streptophyta</taxon>
        <taxon>Embryophyta</taxon>
        <taxon>Tracheophyta</taxon>
        <taxon>Spermatophyta</taxon>
        <taxon>Magnoliopsida</taxon>
        <taxon>eudicotyledons</taxon>
        <taxon>Gunneridae</taxon>
        <taxon>Pentapetalae</taxon>
        <taxon>rosids</taxon>
        <taxon>fabids</taxon>
        <taxon>Rosales</taxon>
        <taxon>Cannabaceae</taxon>
        <taxon>Cannabis</taxon>
    </lineage>
</organism>
<evidence type="ECO:0000313" key="2">
    <source>
        <dbReference type="Proteomes" id="UP000583929"/>
    </source>
</evidence>
<dbReference type="PANTHER" id="PTHR42704:SF15">
    <property type="entry name" value="RIBULOSE BISPHOSPHATE CARBOXYLASE LARGE CHAIN"/>
    <property type="match status" value="1"/>
</dbReference>
<keyword evidence="2" id="KW-1185">Reference proteome</keyword>
<gene>
    <name evidence="1" type="ORF">G4B88_016046</name>
</gene>
<proteinExistence type="predicted"/>
<comment type="caution">
    <text evidence="1">The sequence shown here is derived from an EMBL/GenBank/DDBJ whole genome shotgun (WGS) entry which is preliminary data.</text>
</comment>
<dbReference type="InterPro" id="IPR036376">
    <property type="entry name" value="RuBisCO_lsu_C_sf"/>
</dbReference>
<dbReference type="GO" id="GO:0000287">
    <property type="term" value="F:magnesium ion binding"/>
    <property type="evidence" value="ECO:0007669"/>
    <property type="project" value="InterPro"/>
</dbReference>
<dbReference type="Gene3D" id="3.80.10.10">
    <property type="entry name" value="Ribonuclease Inhibitor"/>
    <property type="match status" value="1"/>
</dbReference>
<dbReference type="SUPFAM" id="SSF52058">
    <property type="entry name" value="L domain-like"/>
    <property type="match status" value="1"/>
</dbReference>
<dbReference type="PANTHER" id="PTHR42704">
    <property type="entry name" value="RIBULOSE BISPHOSPHATE CARBOXYLASE"/>
    <property type="match status" value="1"/>
</dbReference>
<dbReference type="AlphaFoldDB" id="A0A7J6DIZ8"/>